<name>A0A0Z8M1P9_STRSU</name>
<protein>
    <submittedName>
        <fullName evidence="4">Cobalamin biosynthesis protein CbiG</fullName>
    </submittedName>
</protein>
<evidence type="ECO:0000259" key="1">
    <source>
        <dbReference type="Pfam" id="PF01890"/>
    </source>
</evidence>
<evidence type="ECO:0000259" key="3">
    <source>
        <dbReference type="Pfam" id="PF11761"/>
    </source>
</evidence>
<dbReference type="InterPro" id="IPR021744">
    <property type="entry name" value="CbiG_N"/>
</dbReference>
<dbReference type="InterPro" id="IPR038029">
    <property type="entry name" value="GbiG_N_sf"/>
</dbReference>
<dbReference type="Pfam" id="PF11761">
    <property type="entry name" value="CbiG_mid"/>
    <property type="match status" value="1"/>
</dbReference>
<dbReference type="InterPro" id="IPR021745">
    <property type="entry name" value="CbiG_mid"/>
</dbReference>
<accession>A0A0Z8M1P9</accession>
<dbReference type="InterPro" id="IPR036518">
    <property type="entry name" value="CobE/GbiG_C_sf"/>
</dbReference>
<dbReference type="Pfam" id="PF11760">
    <property type="entry name" value="CbiG_N"/>
    <property type="match status" value="1"/>
</dbReference>
<dbReference type="InterPro" id="IPR052553">
    <property type="entry name" value="CbiG_hydrolase"/>
</dbReference>
<dbReference type="GO" id="GO:0009236">
    <property type="term" value="P:cobalamin biosynthetic process"/>
    <property type="evidence" value="ECO:0007669"/>
    <property type="project" value="InterPro"/>
</dbReference>
<dbReference type="Gene3D" id="3.30.420.180">
    <property type="entry name" value="CobE/GbiG C-terminal domain"/>
    <property type="match status" value="1"/>
</dbReference>
<dbReference type="SUPFAM" id="SSF159672">
    <property type="entry name" value="CbiG N-terminal domain-like"/>
    <property type="match status" value="1"/>
</dbReference>
<reference evidence="4 5" key="1">
    <citation type="submission" date="2016-02" db="EMBL/GenBank/DDBJ databases">
        <authorList>
            <consortium name="Pathogen Informatics"/>
        </authorList>
    </citation>
    <scope>NUCLEOTIDE SEQUENCE [LARGE SCALE GENOMIC DNA]</scope>
    <source>
        <strain evidence="4 5">SS1013</strain>
    </source>
</reference>
<evidence type="ECO:0000259" key="2">
    <source>
        <dbReference type="Pfam" id="PF11760"/>
    </source>
</evidence>
<dbReference type="PANTHER" id="PTHR37477:SF1">
    <property type="entry name" value="COBALT-PRECORRIN-5A HYDROLASE"/>
    <property type="match status" value="1"/>
</dbReference>
<dbReference type="SUPFAM" id="SSF159664">
    <property type="entry name" value="CobE/GbiG C-terminal domain-like"/>
    <property type="match status" value="1"/>
</dbReference>
<dbReference type="EMBL" id="FIJK01000003">
    <property type="protein sequence ID" value="CYW00855.1"/>
    <property type="molecule type" value="Genomic_DNA"/>
</dbReference>
<dbReference type="PANTHER" id="PTHR37477">
    <property type="entry name" value="COBALT-PRECORRIN-5A HYDROLASE"/>
    <property type="match status" value="1"/>
</dbReference>
<feature type="domain" description="Cobalamin biosynthesis central region" evidence="3">
    <location>
        <begin position="152"/>
        <end position="219"/>
    </location>
</feature>
<sequence>MKNLNTSIAKGKVAMPSKVAIVALTETGKETALRLQSKWSRPSRIYSMPKLADKQVTAFDKRPTQAIAELFQQVDVLVCIMATGIVVRALAPIVQDKAADPAVIVLDENATNVISLLSGHLGGANELTKEIATLLEANPVITTATDVQNVVALDTLAKSVNGWRADLRPLVKVFNGLLANREKVYFYQEKPWIDDLRGLTPIESDQVEEILAGDVPLILLQTKELTQKREHLAVIYPKLFVLGVGARKNISSEIFYRNFQAFCQKEGIEQTEIAKIVSIDVKKDEQAILDLAERLSCPFDVYSKEELEKAADKYPCSDFVKKTVGVGSVALASADLASDGQVLSERYAKDGCTFALAKFPIK</sequence>
<dbReference type="AlphaFoldDB" id="A0A0Z8M1P9"/>
<feature type="domain" description="CobE/GbiG C-terminal" evidence="1">
    <location>
        <begin position="241"/>
        <end position="357"/>
    </location>
</feature>
<evidence type="ECO:0000313" key="5">
    <source>
        <dbReference type="Proteomes" id="UP000069526"/>
    </source>
</evidence>
<dbReference type="InterPro" id="IPR002750">
    <property type="entry name" value="CobE/GbiG_C"/>
</dbReference>
<gene>
    <name evidence="4" type="ORF">ERS132539_00228</name>
</gene>
<dbReference type="Gene3D" id="3.40.50.11220">
    <property type="match status" value="1"/>
</dbReference>
<dbReference type="Proteomes" id="UP000069526">
    <property type="component" value="Unassembled WGS sequence"/>
</dbReference>
<proteinExistence type="predicted"/>
<organism evidence="4 5">
    <name type="scientific">Streptococcus suis</name>
    <dbReference type="NCBI Taxonomy" id="1307"/>
    <lineage>
        <taxon>Bacteria</taxon>
        <taxon>Bacillati</taxon>
        <taxon>Bacillota</taxon>
        <taxon>Bacilli</taxon>
        <taxon>Lactobacillales</taxon>
        <taxon>Streptococcaceae</taxon>
        <taxon>Streptococcus</taxon>
    </lineage>
</organism>
<dbReference type="Pfam" id="PF01890">
    <property type="entry name" value="CbiG_C"/>
    <property type="match status" value="1"/>
</dbReference>
<dbReference type="RefSeq" id="WP_373016860.1">
    <property type="nucleotide sequence ID" value="NZ_CEIH01000020.1"/>
</dbReference>
<feature type="domain" description="Cobalamin synthesis G N-terminal" evidence="2">
    <location>
        <begin position="66"/>
        <end position="146"/>
    </location>
</feature>
<evidence type="ECO:0000313" key="4">
    <source>
        <dbReference type="EMBL" id="CYW00855.1"/>
    </source>
</evidence>